<comment type="function">
    <text evidence="10">Non-catalytic component of the TSC-TBC complex, a multiprotein complex that acts as a negative regulator of the canonical mTORC1 complex, an evolutionarily conserved central nutrient sensor that stimulates anabolic reactions and macromolecule biosynthesis to promote cellular biomass generation and growth. The TSC-TBC complex acts as a GTPase-activating protein (GAP) for the small GTPase RHEB, a direct activator of the protein kinase activity of mTORC1. In absence of nutrients, the TSC-TBC complex inhibits mTORC1, thereby preventing phosphorylation of ribosomal protein S6 kinase (RPS6KB1 and RPS6KB2) and EIF4EBP1 (4E-BP1) by the mTORC1 signaling. The TSC-TBC complex is inactivated in response to nutrients, relieving inhibition of mTORC1.</text>
</comment>
<dbReference type="GO" id="GO:0032007">
    <property type="term" value="P:negative regulation of TOR signaling"/>
    <property type="evidence" value="ECO:0007669"/>
    <property type="project" value="TreeGrafter"/>
</dbReference>
<evidence type="ECO:0000313" key="11">
    <source>
        <dbReference type="EMBL" id="CAB4016243.1"/>
    </source>
</evidence>
<dbReference type="Gene3D" id="1.10.8.680">
    <property type="entry name" value="Ypt/Rab-GAP domain of gyp1p, domain 2"/>
    <property type="match status" value="1"/>
</dbReference>
<evidence type="ECO:0000256" key="2">
    <source>
        <dbReference type="ARBA" id="ARBA00004541"/>
    </source>
</evidence>
<evidence type="ECO:0000256" key="5">
    <source>
        <dbReference type="ARBA" id="ARBA00022468"/>
    </source>
</evidence>
<sequence>MYLLNEGEMGFMQPSEQLEKRLKVLTSVAKLMCEIFENIVDCFWATTKFFKLQETYAVQLKSLPELFEQRLATEDSELFKHLSSIGALKQLPCERWFDSFFAEDLQDPSLERIWDKIIAGSCTILVYVAVAILLIFRPVLIAKKSLDHVLRSLAQIPPERCETIIGKAMDLHIKYGVATVSPVTKTTGAHNV</sequence>
<keyword evidence="5" id="KW-0343">GTPase activation</keyword>
<evidence type="ECO:0000256" key="9">
    <source>
        <dbReference type="ARBA" id="ARBA00023329"/>
    </source>
</evidence>
<dbReference type="GO" id="GO:0031410">
    <property type="term" value="C:cytoplasmic vesicle"/>
    <property type="evidence" value="ECO:0007669"/>
    <property type="project" value="UniProtKB-SubCell"/>
</dbReference>
<protein>
    <recommendedName>
        <fullName evidence="4">TBC1 domain family member 7</fullName>
    </recommendedName>
</protein>
<keyword evidence="12" id="KW-1185">Reference proteome</keyword>
<comment type="subcellular location">
    <subcellularLocation>
        <location evidence="1">Cytoplasm</location>
        <location evidence="1">Cytosol</location>
    </subcellularLocation>
    <subcellularLocation>
        <location evidence="2">Cytoplasmic vesicle</location>
    </subcellularLocation>
    <subcellularLocation>
        <location evidence="3">Lysosome membrane</location>
    </subcellularLocation>
</comment>
<dbReference type="PANTHER" id="PTHR13530:SF3">
    <property type="entry name" value="TBC1 DOMAIN FAMILY MEMBER 7"/>
    <property type="match status" value="1"/>
</dbReference>
<accession>A0A6S7IGH7</accession>
<evidence type="ECO:0000256" key="3">
    <source>
        <dbReference type="ARBA" id="ARBA00004656"/>
    </source>
</evidence>
<dbReference type="InterPro" id="IPR000195">
    <property type="entry name" value="Rab-GAP-TBC_dom"/>
</dbReference>
<keyword evidence="7" id="KW-0472">Membrane</keyword>
<dbReference type="InterPro" id="IPR035969">
    <property type="entry name" value="Rab-GAP_TBC_sf"/>
</dbReference>
<name>A0A6S7IGH7_PARCT</name>
<dbReference type="FunFam" id="1.10.472.80:FF:000028">
    <property type="entry name" value="TBC1 domain family member 7"/>
    <property type="match status" value="1"/>
</dbReference>
<dbReference type="InterPro" id="IPR039842">
    <property type="entry name" value="TBC1D7"/>
</dbReference>
<dbReference type="PANTHER" id="PTHR13530">
    <property type="entry name" value="TBC1 DOMAIN FAMILY MEMBER 7"/>
    <property type="match status" value="1"/>
</dbReference>
<evidence type="ECO:0000256" key="10">
    <source>
        <dbReference type="ARBA" id="ARBA00046045"/>
    </source>
</evidence>
<keyword evidence="6" id="KW-0963">Cytoplasm</keyword>
<dbReference type="PROSITE" id="PS50086">
    <property type="entry name" value="TBC_RABGAP"/>
    <property type="match status" value="1"/>
</dbReference>
<dbReference type="GO" id="GO:0005829">
    <property type="term" value="C:cytosol"/>
    <property type="evidence" value="ECO:0007669"/>
    <property type="project" value="UniProtKB-SubCell"/>
</dbReference>
<reference evidence="11" key="1">
    <citation type="submission" date="2020-04" db="EMBL/GenBank/DDBJ databases">
        <authorList>
            <person name="Alioto T."/>
            <person name="Alioto T."/>
            <person name="Gomez Garrido J."/>
        </authorList>
    </citation>
    <scope>NUCLEOTIDE SEQUENCE</scope>
    <source>
        <strain evidence="11">A484AB</strain>
    </source>
</reference>
<evidence type="ECO:0000256" key="8">
    <source>
        <dbReference type="ARBA" id="ARBA00023228"/>
    </source>
</evidence>
<keyword evidence="8" id="KW-0458">Lysosome</keyword>
<dbReference type="EMBL" id="CACRXK020009035">
    <property type="protein sequence ID" value="CAB4016243.1"/>
    <property type="molecule type" value="Genomic_DNA"/>
</dbReference>
<evidence type="ECO:0000256" key="6">
    <source>
        <dbReference type="ARBA" id="ARBA00022490"/>
    </source>
</evidence>
<comment type="caution">
    <text evidence="11">The sequence shown here is derived from an EMBL/GenBank/DDBJ whole genome shotgun (WGS) entry which is preliminary data.</text>
</comment>
<evidence type="ECO:0000313" key="12">
    <source>
        <dbReference type="Proteomes" id="UP001152795"/>
    </source>
</evidence>
<dbReference type="Pfam" id="PF00566">
    <property type="entry name" value="RabGAP-TBC"/>
    <property type="match status" value="1"/>
</dbReference>
<proteinExistence type="predicted"/>
<dbReference type="Gene3D" id="1.10.472.80">
    <property type="entry name" value="Ypt/Rab-GAP domain of gyp1p, domain 3"/>
    <property type="match status" value="1"/>
</dbReference>
<dbReference type="SUPFAM" id="SSF47923">
    <property type="entry name" value="Ypt/Rab-GAP domain of gyp1p"/>
    <property type="match status" value="1"/>
</dbReference>
<dbReference type="GO" id="GO:0005765">
    <property type="term" value="C:lysosomal membrane"/>
    <property type="evidence" value="ECO:0007669"/>
    <property type="project" value="UniProtKB-SubCell"/>
</dbReference>
<evidence type="ECO:0000256" key="4">
    <source>
        <dbReference type="ARBA" id="ARBA00015455"/>
    </source>
</evidence>
<evidence type="ECO:0000256" key="7">
    <source>
        <dbReference type="ARBA" id="ARBA00023136"/>
    </source>
</evidence>
<gene>
    <name evidence="11" type="ORF">PACLA_8A000103</name>
</gene>
<evidence type="ECO:0000256" key="1">
    <source>
        <dbReference type="ARBA" id="ARBA00004514"/>
    </source>
</evidence>
<dbReference type="GO" id="GO:0005096">
    <property type="term" value="F:GTPase activator activity"/>
    <property type="evidence" value="ECO:0007669"/>
    <property type="project" value="UniProtKB-KW"/>
</dbReference>
<dbReference type="OrthoDB" id="18718at2759"/>
<dbReference type="AlphaFoldDB" id="A0A6S7IGH7"/>
<organism evidence="11 12">
    <name type="scientific">Paramuricea clavata</name>
    <name type="common">Red gorgonian</name>
    <name type="synonym">Violescent sea-whip</name>
    <dbReference type="NCBI Taxonomy" id="317549"/>
    <lineage>
        <taxon>Eukaryota</taxon>
        <taxon>Metazoa</taxon>
        <taxon>Cnidaria</taxon>
        <taxon>Anthozoa</taxon>
        <taxon>Octocorallia</taxon>
        <taxon>Malacalcyonacea</taxon>
        <taxon>Plexauridae</taxon>
        <taxon>Paramuricea</taxon>
    </lineage>
</organism>
<dbReference type="Proteomes" id="UP001152795">
    <property type="component" value="Unassembled WGS sequence"/>
</dbReference>
<dbReference type="InterPro" id="IPR043039">
    <property type="entry name" value="TBC1D7_dom2"/>
</dbReference>
<keyword evidence="9" id="KW-0968">Cytoplasmic vesicle</keyword>